<dbReference type="EMBL" id="AEQN01000016">
    <property type="protein sequence ID" value="EFV01534.1"/>
    <property type="molecule type" value="Genomic_DNA"/>
</dbReference>
<dbReference type="NCBIfam" id="TIGR04076">
    <property type="entry name" value="TIGR04076 family protein"/>
    <property type="match status" value="1"/>
</dbReference>
<protein>
    <recommendedName>
        <fullName evidence="3">TIGR04076 family protein</fullName>
    </recommendedName>
</protein>
<dbReference type="eggNOG" id="ENOG502ZBYS">
    <property type="taxonomic scope" value="Bacteria"/>
</dbReference>
<dbReference type="AlphaFoldDB" id="E6MFZ4"/>
<reference evidence="1 2" key="1">
    <citation type="submission" date="2010-12" db="EMBL/GenBank/DDBJ databases">
        <authorList>
            <person name="Muzny D."/>
            <person name="Qin X."/>
            <person name="Deng J."/>
            <person name="Jiang H."/>
            <person name="Liu Y."/>
            <person name="Qu J."/>
            <person name="Song X.-Z."/>
            <person name="Zhang L."/>
            <person name="Thornton R."/>
            <person name="Coyle M."/>
            <person name="Francisco L."/>
            <person name="Jackson L."/>
            <person name="Javaid M."/>
            <person name="Korchina V."/>
            <person name="Kovar C."/>
            <person name="Mata R."/>
            <person name="Mathew T."/>
            <person name="Ngo R."/>
            <person name="Nguyen L."/>
            <person name="Nguyen N."/>
            <person name="Okwuonu G."/>
            <person name="Ongeri F."/>
            <person name="Pham C."/>
            <person name="Simmons D."/>
            <person name="Wilczek-Boney K."/>
            <person name="Hale W."/>
            <person name="Jakkamsetti A."/>
            <person name="Pham P."/>
            <person name="Ruth R."/>
            <person name="San Lucas F."/>
            <person name="Warren J."/>
            <person name="Zhang J."/>
            <person name="Zhao Z."/>
            <person name="Zhou C."/>
            <person name="Zhu D."/>
            <person name="Lee S."/>
            <person name="Bess C."/>
            <person name="Blankenburg K."/>
            <person name="Forbes L."/>
            <person name="Fu Q."/>
            <person name="Gubbala S."/>
            <person name="Hirani K."/>
            <person name="Jayaseelan J.C."/>
            <person name="Lara F."/>
            <person name="Munidasa M."/>
            <person name="Palculict T."/>
            <person name="Patil S."/>
            <person name="Pu L.-L."/>
            <person name="Saada N."/>
            <person name="Tang L."/>
            <person name="Weissenberger G."/>
            <person name="Zhu Y."/>
            <person name="Hemphill L."/>
            <person name="Shang Y."/>
            <person name="Youmans B."/>
            <person name="Ayvaz T."/>
            <person name="Ross M."/>
            <person name="Santibanez J."/>
            <person name="Aqrawi P."/>
            <person name="Gross S."/>
            <person name="Joshi V."/>
            <person name="Fowler G."/>
            <person name="Nazareth L."/>
            <person name="Reid J."/>
            <person name="Worley K."/>
            <person name="Petrosino J."/>
            <person name="Highlander S."/>
            <person name="Gibbs R."/>
        </authorList>
    </citation>
    <scope>NUCLEOTIDE SEQUENCE [LARGE SCALE GENOMIC DNA]</scope>
    <source>
        <strain evidence="1 2">ATCC 23263</strain>
    </source>
</reference>
<sequence length="142" mass="16367">MQESTSEFVEGNMKHKVRLTVIDKKLYTELQQEYCSYPNSGACPCYNVGDVFEFYRDEKRDDFWHCGLNTLIHTDGDPDTAAGGPKMPFCSELWDAISRYIYTGLQGGSIMQDWMDKENEMIACCSDGTRPVIFKIERIDYD</sequence>
<organism evidence="1 2">
    <name type="scientific">Pseudoramibacter alactolyticus ATCC 23263</name>
    <dbReference type="NCBI Taxonomy" id="887929"/>
    <lineage>
        <taxon>Bacteria</taxon>
        <taxon>Bacillati</taxon>
        <taxon>Bacillota</taxon>
        <taxon>Clostridia</taxon>
        <taxon>Eubacteriales</taxon>
        <taxon>Eubacteriaceae</taxon>
        <taxon>Pseudoramibacter</taxon>
    </lineage>
</organism>
<evidence type="ECO:0008006" key="3">
    <source>
        <dbReference type="Google" id="ProtNLM"/>
    </source>
</evidence>
<gene>
    <name evidence="1" type="ORF">HMP0721_0927</name>
</gene>
<dbReference type="HOGENOM" id="CLU_160502_0_0_9"/>
<evidence type="ECO:0000313" key="1">
    <source>
        <dbReference type="EMBL" id="EFV01534.1"/>
    </source>
</evidence>
<dbReference type="STRING" id="887929.HMP0721_0927"/>
<dbReference type="Proteomes" id="UP000004754">
    <property type="component" value="Unassembled WGS sequence"/>
</dbReference>
<evidence type="ECO:0000313" key="2">
    <source>
        <dbReference type="Proteomes" id="UP000004754"/>
    </source>
</evidence>
<name>E6MFZ4_9FIRM</name>
<proteinExistence type="predicted"/>
<dbReference type="InterPro" id="IPR023811">
    <property type="entry name" value="CHP04076"/>
</dbReference>
<comment type="caution">
    <text evidence="1">The sequence shown here is derived from an EMBL/GenBank/DDBJ whole genome shotgun (WGS) entry which is preliminary data.</text>
</comment>
<accession>E6MFZ4</accession>
<keyword evidence="2" id="KW-1185">Reference proteome</keyword>